<dbReference type="PANTHER" id="PTHR43833:SF7">
    <property type="entry name" value="KTR SYSTEM POTASSIUM UPTAKE PROTEIN C"/>
    <property type="match status" value="1"/>
</dbReference>
<evidence type="ECO:0000259" key="1">
    <source>
        <dbReference type="PROSITE" id="PS51201"/>
    </source>
</evidence>
<reference evidence="3" key="1">
    <citation type="journal article" date="2015" name="Proc. Natl. Acad. Sci. U.S.A.">
        <title>Networks of energetic and metabolic interactions define dynamics in microbial communities.</title>
        <authorList>
            <person name="Embree M."/>
            <person name="Liu J.K."/>
            <person name="Al-Bassam M.M."/>
            <person name="Zengler K."/>
        </authorList>
    </citation>
    <scope>NUCLEOTIDE SEQUENCE</scope>
</reference>
<evidence type="ECO:0000313" key="3">
    <source>
        <dbReference type="EMBL" id="KUG28769.1"/>
    </source>
</evidence>
<organism evidence="3">
    <name type="scientific">hydrocarbon metagenome</name>
    <dbReference type="NCBI Taxonomy" id="938273"/>
    <lineage>
        <taxon>unclassified sequences</taxon>
        <taxon>metagenomes</taxon>
        <taxon>ecological metagenomes</taxon>
    </lineage>
</organism>
<dbReference type="InterPro" id="IPR036721">
    <property type="entry name" value="RCK_C_sf"/>
</dbReference>
<dbReference type="SUPFAM" id="SSF51735">
    <property type="entry name" value="NAD(P)-binding Rossmann-fold domains"/>
    <property type="match status" value="1"/>
</dbReference>
<dbReference type="Pfam" id="PF02254">
    <property type="entry name" value="TrkA_N"/>
    <property type="match status" value="1"/>
</dbReference>
<name>A0A0W8G6Y4_9ZZZZ</name>
<dbReference type="Gene3D" id="3.30.70.1450">
    <property type="entry name" value="Regulator of K+ conductance, C-terminal domain"/>
    <property type="match status" value="1"/>
</dbReference>
<dbReference type="SUPFAM" id="SSF116726">
    <property type="entry name" value="TrkA C-terminal domain-like"/>
    <property type="match status" value="1"/>
</dbReference>
<proteinExistence type="predicted"/>
<comment type="caution">
    <text evidence="3">The sequence shown here is derived from an EMBL/GenBank/DDBJ whole genome shotgun (WGS) entry which is preliminary data.</text>
</comment>
<accession>A0A0W8G6Y4</accession>
<protein>
    <submittedName>
        <fullName evidence="3">Trk system potassium uptake protein trka</fullName>
    </submittedName>
</protein>
<feature type="domain" description="RCK N-terminal" evidence="1">
    <location>
        <begin position="3"/>
        <end position="119"/>
    </location>
</feature>
<dbReference type="InterPro" id="IPR006037">
    <property type="entry name" value="RCK_C"/>
</dbReference>
<dbReference type="PROSITE" id="PS51201">
    <property type="entry name" value="RCK_N"/>
    <property type="match status" value="1"/>
</dbReference>
<evidence type="ECO:0000259" key="2">
    <source>
        <dbReference type="PROSITE" id="PS51202"/>
    </source>
</evidence>
<dbReference type="InterPro" id="IPR003148">
    <property type="entry name" value="RCK_N"/>
</dbReference>
<dbReference type="InterPro" id="IPR036291">
    <property type="entry name" value="NAD(P)-bd_dom_sf"/>
</dbReference>
<sequence>MAVMQIGIIGLGKFGYYLGKNLVDMGHQVLGLDADPEKVRNAQNVLTQVYQLEATDKKALEQIRIADMSHVVVSVGHSMEASILISLYLKELGVAKIWVKAVSTDHEKILRRIGVDEVFIPERYAAKQLSHRLANPGLIEFLPMDQQVAIKELTVEAWAGKTLRQLALTGTYGVQVIAYRLAGESAYSYIPRADDPLRRGDFLVVVGNEKNLAELKP</sequence>
<dbReference type="AlphaFoldDB" id="A0A0W8G6Y4"/>
<dbReference type="Gene3D" id="3.40.50.720">
    <property type="entry name" value="NAD(P)-binding Rossmann-like Domain"/>
    <property type="match status" value="1"/>
</dbReference>
<dbReference type="EMBL" id="LNQE01000179">
    <property type="protein sequence ID" value="KUG28769.1"/>
    <property type="molecule type" value="Genomic_DNA"/>
</dbReference>
<feature type="domain" description="RCK C-terminal" evidence="2">
    <location>
        <begin position="136"/>
        <end position="217"/>
    </location>
</feature>
<gene>
    <name evidence="3" type="ORF">ASZ90_001355</name>
</gene>
<dbReference type="PROSITE" id="PS51202">
    <property type="entry name" value="RCK_C"/>
    <property type="match status" value="1"/>
</dbReference>
<dbReference type="Pfam" id="PF02080">
    <property type="entry name" value="TrkA_C"/>
    <property type="match status" value="1"/>
</dbReference>
<dbReference type="GO" id="GO:0008324">
    <property type="term" value="F:monoatomic cation transmembrane transporter activity"/>
    <property type="evidence" value="ECO:0007669"/>
    <property type="project" value="InterPro"/>
</dbReference>
<dbReference type="InterPro" id="IPR050721">
    <property type="entry name" value="Trk_Ktr_HKT_K-transport"/>
</dbReference>
<dbReference type="PANTHER" id="PTHR43833">
    <property type="entry name" value="POTASSIUM CHANNEL PROTEIN 2-RELATED-RELATED"/>
    <property type="match status" value="1"/>
</dbReference>
<dbReference type="GO" id="GO:0006813">
    <property type="term" value="P:potassium ion transport"/>
    <property type="evidence" value="ECO:0007669"/>
    <property type="project" value="InterPro"/>
</dbReference>